<proteinExistence type="predicted"/>
<dbReference type="Proteomes" id="UP000064844">
    <property type="component" value="Chromosome"/>
</dbReference>
<protein>
    <submittedName>
        <fullName evidence="1">Uncharacterized protein</fullName>
    </submittedName>
</protein>
<dbReference type="AlphaFoldDB" id="A0A0S2W7D9"/>
<evidence type="ECO:0000313" key="1">
    <source>
        <dbReference type="EMBL" id="ALP95277.1"/>
    </source>
</evidence>
<dbReference type="RefSeq" id="WP_033119156.1">
    <property type="nucleotide sequence ID" value="NZ_CP011307.1"/>
</dbReference>
<organism evidence="1 2">
    <name type="scientific">Intestinimonas butyriciproducens</name>
    <dbReference type="NCBI Taxonomy" id="1297617"/>
    <lineage>
        <taxon>Bacteria</taxon>
        <taxon>Bacillati</taxon>
        <taxon>Bacillota</taxon>
        <taxon>Clostridia</taxon>
        <taxon>Eubacteriales</taxon>
        <taxon>Intestinimonas</taxon>
    </lineage>
</organism>
<gene>
    <name evidence="1" type="ORF">IB211_02886c</name>
</gene>
<reference evidence="2" key="2">
    <citation type="submission" date="2015-04" db="EMBL/GenBank/DDBJ databases">
        <title>A butyrogenic pathway from the amino acid lysine in a human gut commensal.</title>
        <authorList>
            <person name="de Vos W.M."/>
            <person name="Bui N.T.P."/>
            <person name="Plugge C.M."/>
            <person name="Ritari J."/>
        </authorList>
    </citation>
    <scope>NUCLEOTIDE SEQUENCE [LARGE SCALE GENOMIC DNA]</scope>
    <source>
        <strain evidence="2">AF211</strain>
    </source>
</reference>
<dbReference type="KEGG" id="ibu:IB211_02886c"/>
<keyword evidence="2" id="KW-1185">Reference proteome</keyword>
<accession>A0A0S2W7D9</accession>
<name>A0A0S2W7D9_9FIRM</name>
<dbReference type="STRING" id="1297617.IB211_02886c"/>
<evidence type="ECO:0000313" key="2">
    <source>
        <dbReference type="Proteomes" id="UP000064844"/>
    </source>
</evidence>
<reference evidence="1 2" key="1">
    <citation type="journal article" date="2015" name="Nat. Commun.">
        <title>Production of butyrate from lysine and the Amadori product fructoselysine by a human gut commensal.</title>
        <authorList>
            <person name="Bui T.P."/>
            <person name="Ritari J."/>
            <person name="Boeren S."/>
            <person name="de Waard P."/>
            <person name="Plugge C.M."/>
            <person name="de Vos W.M."/>
        </authorList>
    </citation>
    <scope>NUCLEOTIDE SEQUENCE [LARGE SCALE GENOMIC DNA]</scope>
    <source>
        <strain evidence="1 2">AF211</strain>
    </source>
</reference>
<dbReference type="EMBL" id="CP011307">
    <property type="protein sequence ID" value="ALP95277.1"/>
    <property type="molecule type" value="Genomic_DNA"/>
</dbReference>
<sequence length="61" mass="6901">MSYIIELLYHYWVGGPEPRRWPEHLKQNPVEGHGQYAFQAGLLLGLQLGAEAFFRGGNTGE</sequence>